<dbReference type="GeneID" id="35126028"/>
<comment type="caution">
    <text evidence="2">Lacks conserved residue(s) required for the propagation of feature annotation.</text>
</comment>
<gene>
    <name evidence="4" type="ORF">BK009_06015</name>
</gene>
<dbReference type="Gene3D" id="3.40.50.2300">
    <property type="match status" value="1"/>
</dbReference>
<keyword evidence="1" id="KW-0597">Phosphoprotein</keyword>
<accession>A0A2H4VQA3</accession>
<dbReference type="InterPro" id="IPR050595">
    <property type="entry name" value="Bact_response_regulator"/>
</dbReference>
<dbReference type="KEGG" id="msub:BK009_06015"/>
<dbReference type="GO" id="GO:0000160">
    <property type="term" value="P:phosphorelay signal transduction system"/>
    <property type="evidence" value="ECO:0007669"/>
    <property type="project" value="InterPro"/>
</dbReference>
<dbReference type="InterPro" id="IPR011006">
    <property type="entry name" value="CheY-like_superfamily"/>
</dbReference>
<keyword evidence="5" id="KW-1185">Reference proteome</keyword>
<evidence type="ECO:0000313" key="4">
    <source>
        <dbReference type="EMBL" id="AUB60277.1"/>
    </source>
</evidence>
<dbReference type="Pfam" id="PF00072">
    <property type="entry name" value="Response_reg"/>
    <property type="match status" value="1"/>
</dbReference>
<dbReference type="SMART" id="SM00448">
    <property type="entry name" value="REC"/>
    <property type="match status" value="1"/>
</dbReference>
<evidence type="ECO:0000256" key="1">
    <source>
        <dbReference type="ARBA" id="ARBA00022553"/>
    </source>
</evidence>
<dbReference type="PANTHER" id="PTHR44591:SF3">
    <property type="entry name" value="RESPONSE REGULATORY DOMAIN-CONTAINING PROTEIN"/>
    <property type="match status" value="1"/>
</dbReference>
<name>A0A2H4VQA3_9EURY</name>
<dbReference type="InterPro" id="IPR001789">
    <property type="entry name" value="Sig_transdc_resp-reg_receiver"/>
</dbReference>
<proteinExistence type="predicted"/>
<dbReference type="RefSeq" id="WP_100909232.1">
    <property type="nucleotide sequence ID" value="NZ_CP017768.1"/>
</dbReference>
<dbReference type="SUPFAM" id="SSF52172">
    <property type="entry name" value="CheY-like"/>
    <property type="match status" value="1"/>
</dbReference>
<feature type="domain" description="Response regulatory" evidence="3">
    <location>
        <begin position="2"/>
        <end position="117"/>
    </location>
</feature>
<dbReference type="AlphaFoldDB" id="A0A2H4VQA3"/>
<organism evidence="4 5">
    <name type="scientific">Methanobacterium subterraneum</name>
    <dbReference type="NCBI Taxonomy" id="59277"/>
    <lineage>
        <taxon>Archaea</taxon>
        <taxon>Methanobacteriati</taxon>
        <taxon>Methanobacteriota</taxon>
        <taxon>Methanomada group</taxon>
        <taxon>Methanobacteria</taxon>
        <taxon>Methanobacteriales</taxon>
        <taxon>Methanobacteriaceae</taxon>
        <taxon>Methanobacterium</taxon>
    </lineage>
</organism>
<sequence>MNILLVENDINTLRNLNTILENLDHHVVGTVSSGVDAISKARNLKVDLILISLELKGELSGVETAKQILSSFNIPVIFLTVFIKNCLSKSLQLPDDAIVVSKPIKRDHLEYAIVRALKMRINL</sequence>
<dbReference type="EMBL" id="CP017768">
    <property type="protein sequence ID" value="AUB60277.1"/>
    <property type="molecule type" value="Genomic_DNA"/>
</dbReference>
<evidence type="ECO:0000259" key="3">
    <source>
        <dbReference type="PROSITE" id="PS50110"/>
    </source>
</evidence>
<dbReference type="Proteomes" id="UP000232631">
    <property type="component" value="Chromosome"/>
</dbReference>
<protein>
    <submittedName>
        <fullName evidence="4">Response regulator</fullName>
    </submittedName>
</protein>
<evidence type="ECO:0000256" key="2">
    <source>
        <dbReference type="PROSITE-ProRule" id="PRU00169"/>
    </source>
</evidence>
<dbReference type="PANTHER" id="PTHR44591">
    <property type="entry name" value="STRESS RESPONSE REGULATOR PROTEIN 1"/>
    <property type="match status" value="1"/>
</dbReference>
<reference evidence="4 5" key="1">
    <citation type="submission" date="2016-10" db="EMBL/GenBank/DDBJ databases">
        <title>Comparative genomics between deep and shallow subseafloor isolates.</title>
        <authorList>
            <person name="Ishii S."/>
            <person name="Miller J.R."/>
            <person name="Sutton G."/>
            <person name="Suzuki S."/>
            <person name="Methe B."/>
            <person name="Inagaki F."/>
            <person name="Imachi H."/>
        </authorList>
    </citation>
    <scope>NUCLEOTIDE SEQUENCE [LARGE SCALE GENOMIC DNA]</scope>
    <source>
        <strain evidence="4 5">A8p</strain>
    </source>
</reference>
<dbReference type="PROSITE" id="PS50110">
    <property type="entry name" value="RESPONSE_REGULATORY"/>
    <property type="match status" value="1"/>
</dbReference>
<evidence type="ECO:0000313" key="5">
    <source>
        <dbReference type="Proteomes" id="UP000232631"/>
    </source>
</evidence>